<reference evidence="3" key="1">
    <citation type="journal article" date="2007" name="Plant Cell">
        <title>Dothideomycete-plant interactions illuminated by genome sequencing and EST analysis of the wheat pathogen Stagonospora nodorum.</title>
        <authorList>
            <person name="Hane J.K."/>
            <person name="Lowe R.G."/>
            <person name="Solomon P.S."/>
            <person name="Tan K.C."/>
            <person name="Schoch C.L."/>
            <person name="Spatafora J.W."/>
            <person name="Crous P.W."/>
            <person name="Kodira C."/>
            <person name="Birren B.W."/>
            <person name="Galagan J.E."/>
            <person name="Torriani S.F."/>
            <person name="McDonald B.A."/>
            <person name="Oliver R.P."/>
        </authorList>
    </citation>
    <scope>NUCLEOTIDE SEQUENCE [LARGE SCALE GENOMIC DNA]</scope>
    <source>
        <strain evidence="3">SN15 / ATCC MYA-4574 / FGSC 10173</strain>
    </source>
</reference>
<accession>Q0U861</accession>
<feature type="domain" description="DUF7730" evidence="1">
    <location>
        <begin position="12"/>
        <end position="167"/>
    </location>
</feature>
<dbReference type="RefSeq" id="XP_001802286.1">
    <property type="nucleotide sequence ID" value="XM_001802234.1"/>
</dbReference>
<evidence type="ECO:0000313" key="2">
    <source>
        <dbReference type="EMBL" id="EAT80465.1"/>
    </source>
</evidence>
<organism evidence="2 3">
    <name type="scientific">Phaeosphaeria nodorum (strain SN15 / ATCC MYA-4574 / FGSC 10173)</name>
    <name type="common">Glume blotch fungus</name>
    <name type="synonym">Parastagonospora nodorum</name>
    <dbReference type="NCBI Taxonomy" id="321614"/>
    <lineage>
        <taxon>Eukaryota</taxon>
        <taxon>Fungi</taxon>
        <taxon>Dikarya</taxon>
        <taxon>Ascomycota</taxon>
        <taxon>Pezizomycotina</taxon>
        <taxon>Dothideomycetes</taxon>
        <taxon>Pleosporomycetidae</taxon>
        <taxon>Pleosporales</taxon>
        <taxon>Pleosporineae</taxon>
        <taxon>Phaeosphaeriaceae</taxon>
        <taxon>Parastagonospora</taxon>
    </lineage>
</organism>
<evidence type="ECO:0000259" key="1">
    <source>
        <dbReference type="Pfam" id="PF24864"/>
    </source>
</evidence>
<proteinExistence type="predicted"/>
<dbReference type="EMBL" id="CH445345">
    <property type="protein sequence ID" value="EAT80465.1"/>
    <property type="molecule type" value="Genomic_DNA"/>
</dbReference>
<dbReference type="InParanoid" id="Q0U861"/>
<dbReference type="Pfam" id="PF24864">
    <property type="entry name" value="DUF7730"/>
    <property type="match status" value="1"/>
</dbReference>
<protein>
    <recommendedName>
        <fullName evidence="1">DUF7730 domain-containing protein</fullName>
    </recommendedName>
</protein>
<dbReference type="GeneID" id="5979196"/>
<dbReference type="VEuPathDB" id="FungiDB:JI435_120530"/>
<evidence type="ECO:0000313" key="3">
    <source>
        <dbReference type="Proteomes" id="UP000001055"/>
    </source>
</evidence>
<dbReference type="AlphaFoldDB" id="Q0U861"/>
<dbReference type="InterPro" id="IPR056632">
    <property type="entry name" value="DUF7730"/>
</dbReference>
<dbReference type="PANTHER" id="PTHR38790:SF9">
    <property type="entry name" value="F-BOX DOMAIN-CONTAINING PROTEIN"/>
    <property type="match status" value="1"/>
</dbReference>
<gene>
    <name evidence="2" type="ORF">SNOG_12053</name>
</gene>
<dbReference type="OMA" id="RPWVASW"/>
<dbReference type="Proteomes" id="UP000001055">
    <property type="component" value="Unassembled WGS sequence"/>
</dbReference>
<dbReference type="PANTHER" id="PTHR38790">
    <property type="entry name" value="2EXR DOMAIN-CONTAINING PROTEIN-RELATED"/>
    <property type="match status" value="1"/>
</dbReference>
<sequence>MAEHSPERFTRFLDLPRELRDCIYELILVRDVIPVECAITNTRFPQGSEEDPEYCTIPPLRAPRAQRRLWQIPAFDMDLGYPDNDHTAPETVHMTYQISKEPELASLDGLNLCLLQVSKQVYTEASKIFYSNNTFSFTQDLRLPTAFAFLCDRPAASLRMVRSIELALMEDSNMRGTAQAHYPIIRRSTDSLVLQYAYHYFTELCTLLSTSRIQLRKLYLSVETCGSRGSQDATSLQETVTWENENLNSAALETLWLEPLLKLEGLESVEIHWIFGQAHVRRMAYMAQKIQRHSLARMHEDSVSEGLAQRAHPPIRITSFHKSEQGTSFVSQDPSKWEHVVLEGEEIRYVPQEECGKNEMSQATELPRHLQWMLDIFADAIWSDRCYAL</sequence>
<name>Q0U861_PHANO</name>
<dbReference type="KEGG" id="pno:SNOG_12053"/>